<dbReference type="RefSeq" id="WP_346337052.1">
    <property type="nucleotide sequence ID" value="NZ_JBBYXI010000002.1"/>
</dbReference>
<dbReference type="PANTHER" id="PTHR35037">
    <property type="entry name" value="C-TERMINAL REGION OF AIDA-LIKE PROTEIN"/>
    <property type="match status" value="1"/>
</dbReference>
<dbReference type="InterPro" id="IPR036709">
    <property type="entry name" value="Autotransporte_beta_dom_sf"/>
</dbReference>
<evidence type="ECO:0000313" key="3">
    <source>
        <dbReference type="Proteomes" id="UP001418637"/>
    </source>
</evidence>
<evidence type="ECO:0000259" key="1">
    <source>
        <dbReference type="PROSITE" id="PS51208"/>
    </source>
</evidence>
<protein>
    <submittedName>
        <fullName evidence="2">Autotransporter domain-containing protein</fullName>
    </submittedName>
</protein>
<keyword evidence="3" id="KW-1185">Reference proteome</keyword>
<name>A0ABV0BHV1_9HYPH</name>
<dbReference type="InterPro" id="IPR005546">
    <property type="entry name" value="Autotransporte_beta"/>
</dbReference>
<dbReference type="Gene3D" id="2.40.128.130">
    <property type="entry name" value="Autotransporter beta-domain"/>
    <property type="match status" value="1"/>
</dbReference>
<dbReference type="InterPro" id="IPR051551">
    <property type="entry name" value="Autotransporter_adhesion"/>
</dbReference>
<dbReference type="SUPFAM" id="SSF103515">
    <property type="entry name" value="Autotransporter"/>
    <property type="match status" value="1"/>
</dbReference>
<sequence length="180" mass="19841">MQGTWYSANASSVYGQKLKPDGFGFIASLEAGYSFDLGNGLIIEPQAQLAYQTILFDNSSDAYGRFYFSNTDSLRGRIGARLAKTWNTDESTLQKVTLWARTNIWHEFMGDSKTTVTNLYGLNGVTVPSNLGGTWGEIGAGMTFQISDRFSLFASGAYNRSLDNKGRQSWNGNIGAVVRW</sequence>
<reference evidence="2 3" key="1">
    <citation type="submission" date="2024-04" db="EMBL/GenBank/DDBJ databases">
        <title>A novel species isolated from cricket.</title>
        <authorList>
            <person name="Wang H.-C."/>
        </authorList>
    </citation>
    <scope>NUCLEOTIDE SEQUENCE [LARGE SCALE GENOMIC DNA]</scope>
    <source>
        <strain evidence="2 3">WL0021</strain>
    </source>
</reference>
<evidence type="ECO:0000313" key="2">
    <source>
        <dbReference type="EMBL" id="MEN3930559.1"/>
    </source>
</evidence>
<dbReference type="InterPro" id="IPR006315">
    <property type="entry name" value="OM_autotransptr_brl_dom"/>
</dbReference>
<dbReference type="NCBIfam" id="TIGR01414">
    <property type="entry name" value="autotrans_barl"/>
    <property type="match status" value="1"/>
</dbReference>
<gene>
    <name evidence="2" type="ORF">WJT86_05710</name>
</gene>
<dbReference type="Proteomes" id="UP001418637">
    <property type="component" value="Unassembled WGS sequence"/>
</dbReference>
<organism evidence="2 3">
    <name type="scientific">Hohaiivirga grylli</name>
    <dbReference type="NCBI Taxonomy" id="3133970"/>
    <lineage>
        <taxon>Bacteria</taxon>
        <taxon>Pseudomonadati</taxon>
        <taxon>Pseudomonadota</taxon>
        <taxon>Alphaproteobacteria</taxon>
        <taxon>Hyphomicrobiales</taxon>
        <taxon>Methylobacteriaceae</taxon>
        <taxon>Hohaiivirga</taxon>
    </lineage>
</organism>
<proteinExistence type="predicted"/>
<comment type="caution">
    <text evidence="2">The sequence shown here is derived from an EMBL/GenBank/DDBJ whole genome shotgun (WGS) entry which is preliminary data.</text>
</comment>
<dbReference type="PROSITE" id="PS51208">
    <property type="entry name" value="AUTOTRANSPORTER"/>
    <property type="match status" value="1"/>
</dbReference>
<dbReference type="Pfam" id="PF03797">
    <property type="entry name" value="Autotransporter"/>
    <property type="match status" value="1"/>
</dbReference>
<feature type="domain" description="Autotransporter" evidence="1">
    <location>
        <begin position="1"/>
        <end position="180"/>
    </location>
</feature>
<dbReference type="PANTHER" id="PTHR35037:SF3">
    <property type="entry name" value="C-TERMINAL REGION OF AIDA-LIKE PROTEIN"/>
    <property type="match status" value="1"/>
</dbReference>
<accession>A0ABV0BHV1</accession>
<dbReference type="EMBL" id="JBBYXI010000002">
    <property type="protein sequence ID" value="MEN3930559.1"/>
    <property type="molecule type" value="Genomic_DNA"/>
</dbReference>